<reference evidence="1 2" key="1">
    <citation type="submission" date="2020-08" db="EMBL/GenBank/DDBJ databases">
        <title>Bridging the membrane lipid divide: bacteria of the FCB group superphylum have the potential to synthesize archaeal ether lipids.</title>
        <authorList>
            <person name="Villanueva L."/>
            <person name="Von Meijenfeldt F.A.B."/>
            <person name="Westbye A.B."/>
            <person name="Yadav S."/>
            <person name="Hopmans E.C."/>
            <person name="Dutilh B.E."/>
            <person name="Sinninghe Damste J.S."/>
        </authorList>
    </citation>
    <scope>NUCLEOTIDE SEQUENCE [LARGE SCALE GENOMIC DNA]</scope>
    <source>
        <strain evidence="1">NIOZ-UU27</strain>
    </source>
</reference>
<comment type="caution">
    <text evidence="1">The sequence shown here is derived from an EMBL/GenBank/DDBJ whole genome shotgun (WGS) entry which is preliminary data.</text>
</comment>
<name>A0A8J6N129_9DELT</name>
<dbReference type="AlphaFoldDB" id="A0A8J6N129"/>
<evidence type="ECO:0000313" key="1">
    <source>
        <dbReference type="EMBL" id="MBC8177781.1"/>
    </source>
</evidence>
<proteinExistence type="predicted"/>
<sequence>MPDVLDFFVCDSCLNKDFSPLYNFSLRFHGVNFSDELIYDEMVEERYQCTKCQKNFTKKEIEEGLAELRRKRKKD</sequence>
<organism evidence="1 2">
    <name type="scientific">Candidatus Desulfacyla euxinica</name>
    <dbReference type="NCBI Taxonomy" id="2841693"/>
    <lineage>
        <taxon>Bacteria</taxon>
        <taxon>Deltaproteobacteria</taxon>
        <taxon>Candidatus Desulfacyla</taxon>
    </lineage>
</organism>
<dbReference type="Proteomes" id="UP000650524">
    <property type="component" value="Unassembled WGS sequence"/>
</dbReference>
<gene>
    <name evidence="1" type="ORF">H8E19_10285</name>
</gene>
<accession>A0A8J6N129</accession>
<evidence type="ECO:0000313" key="2">
    <source>
        <dbReference type="Proteomes" id="UP000650524"/>
    </source>
</evidence>
<dbReference type="EMBL" id="JACNJD010000235">
    <property type="protein sequence ID" value="MBC8177781.1"/>
    <property type="molecule type" value="Genomic_DNA"/>
</dbReference>
<protein>
    <submittedName>
        <fullName evidence="1">Uncharacterized protein</fullName>
    </submittedName>
</protein>